<dbReference type="GO" id="GO:0006355">
    <property type="term" value="P:regulation of DNA-templated transcription"/>
    <property type="evidence" value="ECO:0007669"/>
    <property type="project" value="UniProtKB-ARBA"/>
</dbReference>
<reference evidence="5 6" key="1">
    <citation type="submission" date="2016-08" db="EMBL/GenBank/DDBJ databases">
        <authorList>
            <person name="Seilhamer J.J."/>
        </authorList>
    </citation>
    <scope>NUCLEOTIDE SEQUENCE [LARGE SCALE GENOMIC DNA]</scope>
    <source>
        <strain evidence="5 6">DX4</strain>
    </source>
</reference>
<dbReference type="Proteomes" id="UP000094313">
    <property type="component" value="Chromosome"/>
</dbReference>
<dbReference type="GO" id="GO:0005829">
    <property type="term" value="C:cytosol"/>
    <property type="evidence" value="ECO:0007669"/>
    <property type="project" value="TreeGrafter"/>
</dbReference>
<evidence type="ECO:0000256" key="2">
    <source>
        <dbReference type="ARBA" id="ARBA00023125"/>
    </source>
</evidence>
<sequence>MGAQTEQAGHAQVTLDDKDYEILKLLQENSKLTIREIASKVHLSPTPTHERIKRLEREGVIRKYVALLDNRKINKGITVIVQISLKEHNKRAAQEFIDAVLEFKEVTECYNISGDFDFMLKIVVESMGSFHYFSVNKLSEISGIAQTKSIFVMDTIKETPLLL</sequence>
<dbReference type="SUPFAM" id="SSF46785">
    <property type="entry name" value="Winged helix' DNA-binding domain"/>
    <property type="match status" value="1"/>
</dbReference>
<dbReference type="InterPro" id="IPR011991">
    <property type="entry name" value="ArsR-like_HTH"/>
</dbReference>
<dbReference type="Gene3D" id="1.10.10.10">
    <property type="entry name" value="Winged helix-like DNA-binding domain superfamily/Winged helix DNA-binding domain"/>
    <property type="match status" value="1"/>
</dbReference>
<dbReference type="SMART" id="SM00344">
    <property type="entry name" value="HTH_ASNC"/>
    <property type="match status" value="1"/>
</dbReference>
<protein>
    <submittedName>
        <fullName evidence="5">AsnC family transcriptional regulator</fullName>
    </submittedName>
</protein>
<dbReference type="Gene3D" id="3.30.70.920">
    <property type="match status" value="1"/>
</dbReference>
<keyword evidence="3" id="KW-0804">Transcription</keyword>
<evidence type="ECO:0000256" key="1">
    <source>
        <dbReference type="ARBA" id="ARBA00023015"/>
    </source>
</evidence>
<dbReference type="PROSITE" id="PS50956">
    <property type="entry name" value="HTH_ASNC_2"/>
    <property type="match status" value="1"/>
</dbReference>
<keyword evidence="1" id="KW-0805">Transcription regulation</keyword>
<evidence type="ECO:0000313" key="5">
    <source>
        <dbReference type="EMBL" id="AOM80515.1"/>
    </source>
</evidence>
<dbReference type="GO" id="GO:0043565">
    <property type="term" value="F:sequence-specific DNA binding"/>
    <property type="evidence" value="ECO:0007669"/>
    <property type="project" value="InterPro"/>
</dbReference>
<dbReference type="GO" id="GO:0043200">
    <property type="term" value="P:response to amino acid"/>
    <property type="evidence" value="ECO:0007669"/>
    <property type="project" value="TreeGrafter"/>
</dbReference>
<dbReference type="Pfam" id="PF13412">
    <property type="entry name" value="HTH_24"/>
    <property type="match status" value="1"/>
</dbReference>
<dbReference type="InterPro" id="IPR036390">
    <property type="entry name" value="WH_DNA-bd_sf"/>
</dbReference>
<keyword evidence="6" id="KW-1185">Reference proteome</keyword>
<feature type="domain" description="HTH asnC-type" evidence="4">
    <location>
        <begin position="15"/>
        <end position="78"/>
    </location>
</feature>
<gene>
    <name evidence="5" type="ORF">BFS30_27165</name>
</gene>
<proteinExistence type="predicted"/>
<dbReference type="OrthoDB" id="9800326at2"/>
<organism evidence="5 6">
    <name type="scientific">Pedobacter steynii</name>
    <dbReference type="NCBI Taxonomy" id="430522"/>
    <lineage>
        <taxon>Bacteria</taxon>
        <taxon>Pseudomonadati</taxon>
        <taxon>Bacteroidota</taxon>
        <taxon>Sphingobacteriia</taxon>
        <taxon>Sphingobacteriales</taxon>
        <taxon>Sphingobacteriaceae</taxon>
        <taxon>Pedobacter</taxon>
    </lineage>
</organism>
<dbReference type="InterPro" id="IPR019888">
    <property type="entry name" value="Tscrpt_reg_AsnC-like"/>
</dbReference>
<dbReference type="KEGG" id="psty:BFS30_27165"/>
<dbReference type="EMBL" id="CP017141">
    <property type="protein sequence ID" value="AOM80515.1"/>
    <property type="molecule type" value="Genomic_DNA"/>
</dbReference>
<dbReference type="InterPro" id="IPR019887">
    <property type="entry name" value="Tscrpt_reg_AsnC/Lrp_C"/>
</dbReference>
<dbReference type="PANTHER" id="PTHR30154:SF34">
    <property type="entry name" value="TRANSCRIPTIONAL REGULATOR AZLB"/>
    <property type="match status" value="1"/>
</dbReference>
<accession>A0A1D7QPH1</accession>
<keyword evidence="2" id="KW-0238">DNA-binding</keyword>
<evidence type="ECO:0000256" key="3">
    <source>
        <dbReference type="ARBA" id="ARBA00023163"/>
    </source>
</evidence>
<dbReference type="InterPro" id="IPR000485">
    <property type="entry name" value="AsnC-type_HTH_dom"/>
</dbReference>
<dbReference type="SUPFAM" id="SSF54909">
    <property type="entry name" value="Dimeric alpha+beta barrel"/>
    <property type="match status" value="1"/>
</dbReference>
<dbReference type="PANTHER" id="PTHR30154">
    <property type="entry name" value="LEUCINE-RESPONSIVE REGULATORY PROTEIN"/>
    <property type="match status" value="1"/>
</dbReference>
<name>A0A1D7QPH1_9SPHI</name>
<evidence type="ECO:0000313" key="6">
    <source>
        <dbReference type="Proteomes" id="UP000094313"/>
    </source>
</evidence>
<dbReference type="RefSeq" id="WP_069382173.1">
    <property type="nucleotide sequence ID" value="NZ_CP017141.1"/>
</dbReference>
<evidence type="ECO:0000259" key="4">
    <source>
        <dbReference type="PROSITE" id="PS50956"/>
    </source>
</evidence>
<dbReference type="InterPro" id="IPR011008">
    <property type="entry name" value="Dimeric_a/b-barrel"/>
</dbReference>
<dbReference type="InterPro" id="IPR036388">
    <property type="entry name" value="WH-like_DNA-bd_sf"/>
</dbReference>
<dbReference type="PRINTS" id="PR00033">
    <property type="entry name" value="HTHASNC"/>
</dbReference>
<dbReference type="Pfam" id="PF01037">
    <property type="entry name" value="AsnC_trans_reg"/>
    <property type="match status" value="1"/>
</dbReference>
<dbReference type="AlphaFoldDB" id="A0A1D7QPH1"/>
<dbReference type="CDD" id="cd00090">
    <property type="entry name" value="HTH_ARSR"/>
    <property type="match status" value="1"/>
</dbReference>